<evidence type="ECO:0000256" key="1">
    <source>
        <dbReference type="ARBA" id="ARBA00001917"/>
    </source>
</evidence>
<keyword evidence="5 8" id="KW-0521">NADP</keyword>
<feature type="domain" description="Nitroreductase" evidence="10">
    <location>
        <begin position="26"/>
        <end position="170"/>
    </location>
</feature>
<dbReference type="PANTHER" id="PTHR43821">
    <property type="entry name" value="NAD(P)H NITROREDUCTASE YDJA-RELATED"/>
    <property type="match status" value="1"/>
</dbReference>
<evidence type="ECO:0000256" key="7">
    <source>
        <dbReference type="ARBA" id="ARBA00023027"/>
    </source>
</evidence>
<comment type="caution">
    <text evidence="11">The sequence shown here is derived from an EMBL/GenBank/DDBJ whole genome shotgun (WGS) entry which is preliminary data.</text>
</comment>
<evidence type="ECO:0000259" key="10">
    <source>
        <dbReference type="Pfam" id="PF00881"/>
    </source>
</evidence>
<dbReference type="Pfam" id="PF00881">
    <property type="entry name" value="Nitroreductase"/>
    <property type="match status" value="1"/>
</dbReference>
<dbReference type="EMBL" id="BSOO01000004">
    <property type="protein sequence ID" value="GLR46935.1"/>
    <property type="molecule type" value="Genomic_DNA"/>
</dbReference>
<dbReference type="PANTHER" id="PTHR43821:SF1">
    <property type="entry name" value="NAD(P)H NITROREDUCTASE YDJA-RELATED"/>
    <property type="match status" value="1"/>
</dbReference>
<organism evidence="11 12">
    <name type="scientific">Sphingomonas astaxanthinifaciens DSM 22298</name>
    <dbReference type="NCBI Taxonomy" id="1123267"/>
    <lineage>
        <taxon>Bacteria</taxon>
        <taxon>Pseudomonadati</taxon>
        <taxon>Pseudomonadota</taxon>
        <taxon>Alphaproteobacteria</taxon>
        <taxon>Sphingomonadales</taxon>
        <taxon>Sphingomonadaceae</taxon>
        <taxon>Sphingomonas</taxon>
    </lineage>
</organism>
<evidence type="ECO:0000256" key="5">
    <source>
        <dbReference type="ARBA" id="ARBA00022857"/>
    </source>
</evidence>
<evidence type="ECO:0000256" key="3">
    <source>
        <dbReference type="ARBA" id="ARBA00022630"/>
    </source>
</evidence>
<evidence type="ECO:0000256" key="8">
    <source>
        <dbReference type="PIRNR" id="PIRNR000232"/>
    </source>
</evidence>
<dbReference type="Gene3D" id="3.40.109.10">
    <property type="entry name" value="NADH Oxidase"/>
    <property type="match status" value="1"/>
</dbReference>
<sequence>MFNDRSSLRSHLATRRSGRPREMVGPGPSEDELEAIVTLALRTPDHGKLAPWRFVIVGKDQREDFAALLMKALDENDPGATPAHRAKALEFAHNGESLVVMLSAPVAGHKIPVFEQELSAGAAAMNLLHAVHAHGYVGGWITGWAAYDPTVRAAFAQGPEERITGFFFIGTPGRLLEERPRPDPALVIRRWNPNP</sequence>
<keyword evidence="6 8" id="KW-0560">Oxidoreductase</keyword>
<dbReference type="InterPro" id="IPR029479">
    <property type="entry name" value="Nitroreductase"/>
</dbReference>
<dbReference type="InterPro" id="IPR026021">
    <property type="entry name" value="YdjA-like"/>
</dbReference>
<dbReference type="InterPro" id="IPR052530">
    <property type="entry name" value="NAD(P)H_nitroreductase"/>
</dbReference>
<keyword evidence="4 8" id="KW-0288">FMN</keyword>
<dbReference type="RefSeq" id="WP_029942102.1">
    <property type="nucleotide sequence ID" value="NZ_BSOO01000004.1"/>
</dbReference>
<accession>A0ABQ5Z4M0</accession>
<dbReference type="EC" id="1.-.-.-" evidence="8"/>
<evidence type="ECO:0000256" key="9">
    <source>
        <dbReference type="SAM" id="MobiDB-lite"/>
    </source>
</evidence>
<gene>
    <name evidence="11" type="ORF">GCM10007925_06460</name>
</gene>
<dbReference type="PIRSF" id="PIRSF000232">
    <property type="entry name" value="YdjA"/>
    <property type="match status" value="1"/>
</dbReference>
<dbReference type="CDD" id="cd02135">
    <property type="entry name" value="YdjA-like"/>
    <property type="match status" value="1"/>
</dbReference>
<comment type="cofactor">
    <cofactor evidence="1 8">
        <name>FMN</name>
        <dbReference type="ChEBI" id="CHEBI:58210"/>
    </cofactor>
</comment>
<comment type="similarity">
    <text evidence="2 8">Belongs to the nitroreductase family.</text>
</comment>
<dbReference type="SUPFAM" id="SSF55469">
    <property type="entry name" value="FMN-dependent nitroreductase-like"/>
    <property type="match status" value="1"/>
</dbReference>
<reference evidence="12" key="1">
    <citation type="journal article" date="2019" name="Int. J. Syst. Evol. Microbiol.">
        <title>The Global Catalogue of Microorganisms (GCM) 10K type strain sequencing project: providing services to taxonomists for standard genome sequencing and annotation.</title>
        <authorList>
            <consortium name="The Broad Institute Genomics Platform"/>
            <consortium name="The Broad Institute Genome Sequencing Center for Infectious Disease"/>
            <person name="Wu L."/>
            <person name="Ma J."/>
        </authorList>
    </citation>
    <scope>NUCLEOTIDE SEQUENCE [LARGE SCALE GENOMIC DNA]</scope>
    <source>
        <strain evidence="12">NBRC 102146</strain>
    </source>
</reference>
<keyword evidence="3 8" id="KW-0285">Flavoprotein</keyword>
<feature type="region of interest" description="Disordered" evidence="9">
    <location>
        <begin position="1"/>
        <end position="30"/>
    </location>
</feature>
<proteinExistence type="inferred from homology"/>
<evidence type="ECO:0000313" key="11">
    <source>
        <dbReference type="EMBL" id="GLR46935.1"/>
    </source>
</evidence>
<keyword evidence="7 8" id="KW-0520">NAD</keyword>
<protein>
    <recommendedName>
        <fullName evidence="8">Putative NAD(P)H nitroreductase</fullName>
        <ecNumber evidence="8">1.-.-.-</ecNumber>
    </recommendedName>
</protein>
<dbReference type="InterPro" id="IPR000415">
    <property type="entry name" value="Nitroreductase-like"/>
</dbReference>
<evidence type="ECO:0000256" key="2">
    <source>
        <dbReference type="ARBA" id="ARBA00007118"/>
    </source>
</evidence>
<evidence type="ECO:0000256" key="4">
    <source>
        <dbReference type="ARBA" id="ARBA00022643"/>
    </source>
</evidence>
<evidence type="ECO:0000313" key="12">
    <source>
        <dbReference type="Proteomes" id="UP001156703"/>
    </source>
</evidence>
<dbReference type="Proteomes" id="UP001156703">
    <property type="component" value="Unassembled WGS sequence"/>
</dbReference>
<name>A0ABQ5Z4M0_9SPHN</name>
<evidence type="ECO:0000256" key="6">
    <source>
        <dbReference type="ARBA" id="ARBA00023002"/>
    </source>
</evidence>
<keyword evidence="12" id="KW-1185">Reference proteome</keyword>